<evidence type="ECO:0000313" key="3">
    <source>
        <dbReference type="Proteomes" id="UP001556367"/>
    </source>
</evidence>
<feature type="transmembrane region" description="Helical" evidence="1">
    <location>
        <begin position="66"/>
        <end position="88"/>
    </location>
</feature>
<gene>
    <name evidence="2" type="ORF">HGRIS_009926</name>
</gene>
<keyword evidence="3" id="KW-1185">Reference proteome</keyword>
<feature type="transmembrane region" description="Helical" evidence="1">
    <location>
        <begin position="109"/>
        <end position="133"/>
    </location>
</feature>
<dbReference type="Proteomes" id="UP001556367">
    <property type="component" value="Unassembled WGS sequence"/>
</dbReference>
<protein>
    <recommendedName>
        <fullName evidence="4">Integral membrane protein</fullName>
    </recommendedName>
</protein>
<name>A0ABR3J2X5_9AGAR</name>
<comment type="caution">
    <text evidence="2">The sequence shown here is derived from an EMBL/GenBank/DDBJ whole genome shotgun (WGS) entry which is preliminary data.</text>
</comment>
<organism evidence="2 3">
    <name type="scientific">Hohenbuehelia grisea</name>
    <dbReference type="NCBI Taxonomy" id="104357"/>
    <lineage>
        <taxon>Eukaryota</taxon>
        <taxon>Fungi</taxon>
        <taxon>Dikarya</taxon>
        <taxon>Basidiomycota</taxon>
        <taxon>Agaricomycotina</taxon>
        <taxon>Agaricomycetes</taxon>
        <taxon>Agaricomycetidae</taxon>
        <taxon>Agaricales</taxon>
        <taxon>Pleurotineae</taxon>
        <taxon>Pleurotaceae</taxon>
        <taxon>Hohenbuehelia</taxon>
    </lineage>
</organism>
<keyword evidence="1" id="KW-0812">Transmembrane</keyword>
<keyword evidence="1" id="KW-1133">Transmembrane helix</keyword>
<feature type="transmembrane region" description="Helical" evidence="1">
    <location>
        <begin position="139"/>
        <end position="160"/>
    </location>
</feature>
<feature type="transmembrane region" description="Helical" evidence="1">
    <location>
        <begin position="20"/>
        <end position="42"/>
    </location>
</feature>
<keyword evidence="1" id="KW-0472">Membrane</keyword>
<evidence type="ECO:0008006" key="4">
    <source>
        <dbReference type="Google" id="ProtNLM"/>
    </source>
</evidence>
<evidence type="ECO:0000256" key="1">
    <source>
        <dbReference type="SAM" id="Phobius"/>
    </source>
</evidence>
<proteinExistence type="predicted"/>
<sequence>MQATMLFRVFAMYQRSLRIVVFILGVYACQIIMVLFLLALFYRPLSDGRVHTAAFCVLISAHPYLFAYWVPLIATDAMLLVFVAVAGLRRAWSIPASENCTSTNSMWNTLVYDTAVYFSLTITMYTINAILWAKLPTPWIEVPAHFAVSTVVTLGCRLVLNLRHVYYLPFADDPEDTMIPIQILRPRMSMSSVRPSALLRSPRESGISLRIRERVDELVPG</sequence>
<evidence type="ECO:0000313" key="2">
    <source>
        <dbReference type="EMBL" id="KAL0949896.1"/>
    </source>
</evidence>
<accession>A0ABR3J2X5</accession>
<reference evidence="3" key="1">
    <citation type="submission" date="2024-06" db="EMBL/GenBank/DDBJ databases">
        <title>Multi-omics analyses provide insights into the biosynthesis of the anticancer antibiotic pleurotin in Hohenbuehelia grisea.</title>
        <authorList>
            <person name="Weaver J.A."/>
            <person name="Alberti F."/>
        </authorList>
    </citation>
    <scope>NUCLEOTIDE SEQUENCE [LARGE SCALE GENOMIC DNA]</scope>
    <source>
        <strain evidence="3">T-177</strain>
    </source>
</reference>
<dbReference type="EMBL" id="JASNQZ010000012">
    <property type="protein sequence ID" value="KAL0949896.1"/>
    <property type="molecule type" value="Genomic_DNA"/>
</dbReference>